<name>A0ABP9RU05_9ACTN</name>
<dbReference type="SUPFAM" id="SSF54427">
    <property type="entry name" value="NTF2-like"/>
    <property type="match status" value="1"/>
</dbReference>
<reference evidence="3" key="1">
    <citation type="journal article" date="2019" name="Int. J. Syst. Evol. Microbiol.">
        <title>The Global Catalogue of Microorganisms (GCM) 10K type strain sequencing project: providing services to taxonomists for standard genome sequencing and annotation.</title>
        <authorList>
            <consortium name="The Broad Institute Genomics Platform"/>
            <consortium name="The Broad Institute Genome Sequencing Center for Infectious Disease"/>
            <person name="Wu L."/>
            <person name="Ma J."/>
        </authorList>
    </citation>
    <scope>NUCLEOTIDE SEQUENCE [LARGE SCALE GENOMIC DNA]</scope>
    <source>
        <strain evidence="3">JCM 18304</strain>
    </source>
</reference>
<protein>
    <submittedName>
        <fullName evidence="2">YchJ family metal-binding protein</fullName>
    </submittedName>
</protein>
<sequence length="122" mass="13470">MTRCPCGTGLAYAECCGPFHTGAAAPTAEALMRSRFSAYARGDAQYIRRTWHSRSRPRSLDLNDGIRWTLLEVGRTTGGGLLDAEGTVEFAAHYRDADGRGVTRELSHFTRESGEWRYTGPV</sequence>
<dbReference type="Pfam" id="PF17775">
    <property type="entry name" value="YchJ_M-like"/>
    <property type="match status" value="1"/>
</dbReference>
<dbReference type="InterPro" id="IPR048469">
    <property type="entry name" value="YchJ-like_M"/>
</dbReference>
<dbReference type="InterPro" id="IPR004027">
    <property type="entry name" value="SEC_C_motif"/>
</dbReference>
<dbReference type="Proteomes" id="UP001501570">
    <property type="component" value="Unassembled WGS sequence"/>
</dbReference>
<proteinExistence type="predicted"/>
<comment type="caution">
    <text evidence="2">The sequence shown here is derived from an EMBL/GenBank/DDBJ whole genome shotgun (WGS) entry which is preliminary data.</text>
</comment>
<dbReference type="Pfam" id="PF02810">
    <property type="entry name" value="SEC-C"/>
    <property type="match status" value="1"/>
</dbReference>
<feature type="domain" description="YchJ-like middle NTF2-like" evidence="1">
    <location>
        <begin position="27"/>
        <end position="119"/>
    </location>
</feature>
<dbReference type="InterPro" id="IPR032710">
    <property type="entry name" value="NTF2-like_dom_sf"/>
</dbReference>
<evidence type="ECO:0000259" key="1">
    <source>
        <dbReference type="Pfam" id="PF17775"/>
    </source>
</evidence>
<dbReference type="Gene3D" id="3.10.450.50">
    <property type="match status" value="1"/>
</dbReference>
<evidence type="ECO:0000313" key="2">
    <source>
        <dbReference type="EMBL" id="GAA5186406.1"/>
    </source>
</evidence>
<dbReference type="EMBL" id="BAABJQ010000008">
    <property type="protein sequence ID" value="GAA5186406.1"/>
    <property type="molecule type" value="Genomic_DNA"/>
</dbReference>
<accession>A0ABP9RU05</accession>
<evidence type="ECO:0000313" key="3">
    <source>
        <dbReference type="Proteomes" id="UP001501570"/>
    </source>
</evidence>
<keyword evidence="3" id="KW-1185">Reference proteome</keyword>
<organism evidence="2 3">
    <name type="scientific">Rugosimonospora acidiphila</name>
    <dbReference type="NCBI Taxonomy" id="556531"/>
    <lineage>
        <taxon>Bacteria</taxon>
        <taxon>Bacillati</taxon>
        <taxon>Actinomycetota</taxon>
        <taxon>Actinomycetes</taxon>
        <taxon>Micromonosporales</taxon>
        <taxon>Micromonosporaceae</taxon>
        <taxon>Rugosimonospora</taxon>
    </lineage>
</organism>
<gene>
    <name evidence="2" type="ORF">GCM10023322_32580</name>
</gene>